<name>A0A7S4JW30_9STRA</name>
<organism evidence="2">
    <name type="scientific">Odontella aurita</name>
    <dbReference type="NCBI Taxonomy" id="265563"/>
    <lineage>
        <taxon>Eukaryota</taxon>
        <taxon>Sar</taxon>
        <taxon>Stramenopiles</taxon>
        <taxon>Ochrophyta</taxon>
        <taxon>Bacillariophyta</taxon>
        <taxon>Mediophyceae</taxon>
        <taxon>Biddulphiophycidae</taxon>
        <taxon>Eupodiscales</taxon>
        <taxon>Odontellaceae</taxon>
        <taxon>Odontella</taxon>
    </lineage>
</organism>
<feature type="region of interest" description="Disordered" evidence="1">
    <location>
        <begin position="1"/>
        <end position="148"/>
    </location>
</feature>
<proteinExistence type="predicted"/>
<dbReference type="AlphaFoldDB" id="A0A7S4JW30"/>
<gene>
    <name evidence="2" type="ORF">OAUR00152_LOCUS34934</name>
</gene>
<evidence type="ECO:0000256" key="1">
    <source>
        <dbReference type="SAM" id="MobiDB-lite"/>
    </source>
</evidence>
<dbReference type="EMBL" id="HBKQ01050625">
    <property type="protein sequence ID" value="CAE2276095.1"/>
    <property type="molecule type" value="Transcribed_RNA"/>
</dbReference>
<reference evidence="2" key="1">
    <citation type="submission" date="2021-01" db="EMBL/GenBank/DDBJ databases">
        <authorList>
            <person name="Corre E."/>
            <person name="Pelletier E."/>
            <person name="Niang G."/>
            <person name="Scheremetjew M."/>
            <person name="Finn R."/>
            <person name="Kale V."/>
            <person name="Holt S."/>
            <person name="Cochrane G."/>
            <person name="Meng A."/>
            <person name="Brown T."/>
            <person name="Cohen L."/>
        </authorList>
    </citation>
    <scope>NUCLEOTIDE SEQUENCE</scope>
    <source>
        <strain evidence="2">Isolate 1302-5</strain>
    </source>
</reference>
<feature type="compositionally biased region" description="Polar residues" evidence="1">
    <location>
        <begin position="76"/>
        <end position="86"/>
    </location>
</feature>
<protein>
    <submittedName>
        <fullName evidence="2">Uncharacterized protein</fullName>
    </submittedName>
</protein>
<feature type="compositionally biased region" description="Basic and acidic residues" evidence="1">
    <location>
        <begin position="105"/>
        <end position="114"/>
    </location>
</feature>
<sequence>MNQIHPTIIHPDSSAKMIPMTKDDPAPNIDNALTDPGNGIDVIAETGDNDITNSNAANEEDPSDDDRSRNNDQNPTNNKPAEQYNNYLPRVHNTDTGENINPPGVREEEVKATKDEDDSAFDNNKETDDVIQEIPGKDKYRPDSMTPQ</sequence>
<accession>A0A7S4JW30</accession>
<evidence type="ECO:0000313" key="2">
    <source>
        <dbReference type="EMBL" id="CAE2276095.1"/>
    </source>
</evidence>